<dbReference type="GO" id="GO:0051726">
    <property type="term" value="P:regulation of cell cycle"/>
    <property type="evidence" value="ECO:0007669"/>
    <property type="project" value="InterPro"/>
</dbReference>
<dbReference type="EMBL" id="CABITT030000007">
    <property type="protein sequence ID" value="VVB09945.1"/>
    <property type="molecule type" value="Genomic_DNA"/>
</dbReference>
<evidence type="ECO:0000256" key="1">
    <source>
        <dbReference type="ARBA" id="ARBA00004642"/>
    </source>
</evidence>
<reference evidence="6" key="1">
    <citation type="submission" date="2019-07" db="EMBL/GenBank/DDBJ databases">
        <authorList>
            <person name="Dittberner H."/>
        </authorList>
    </citation>
    <scope>NUCLEOTIDE SEQUENCE [LARGE SCALE GENOMIC DNA]</scope>
</reference>
<organism evidence="6 7">
    <name type="scientific">Arabis nemorensis</name>
    <dbReference type="NCBI Taxonomy" id="586526"/>
    <lineage>
        <taxon>Eukaryota</taxon>
        <taxon>Viridiplantae</taxon>
        <taxon>Streptophyta</taxon>
        <taxon>Embryophyta</taxon>
        <taxon>Tracheophyta</taxon>
        <taxon>Spermatophyta</taxon>
        <taxon>Magnoliopsida</taxon>
        <taxon>eudicotyledons</taxon>
        <taxon>Gunneridae</taxon>
        <taxon>Pentapetalae</taxon>
        <taxon>rosids</taxon>
        <taxon>malvids</taxon>
        <taxon>Brassicales</taxon>
        <taxon>Brassicaceae</taxon>
        <taxon>Arabideae</taxon>
        <taxon>Arabis</taxon>
    </lineage>
</organism>
<name>A0A565C8F4_9BRAS</name>
<feature type="domain" description="Cyclin-dependent kinase inhibitor" evidence="5">
    <location>
        <begin position="142"/>
        <end position="185"/>
    </location>
</feature>
<dbReference type="PANTHER" id="PTHR46776">
    <property type="entry name" value="CYCLIN-DEPENDENT KINASE INHIBITOR 4-RELATED"/>
    <property type="match status" value="1"/>
</dbReference>
<gene>
    <name evidence="6" type="ORF">ANE_LOCUS20389</name>
</gene>
<dbReference type="AlphaFoldDB" id="A0A565C8F4"/>
<sequence>MVRKCRKPKGLTGKDGIGASSTYMQLRSRRIVYFTTVDDCRSENPSSVADNGASSSCEYSTTITSRRNVLVDEFIDLEEERDGDTETSTYQQRSTTKRKLFQNFRDKSMENPSSEMKESSDCCCSGRIRTSEEMVKSTTEQPTETEIEDFFAEAEKQLQTKFTKKYNFDFEKEKPLEGRYEWVKLSE</sequence>
<dbReference type="GO" id="GO:0004861">
    <property type="term" value="F:cyclin-dependent protein serine/threonine kinase inhibitor activity"/>
    <property type="evidence" value="ECO:0007669"/>
    <property type="project" value="InterPro"/>
</dbReference>
<comment type="caution">
    <text evidence="6">The sequence shown here is derived from an EMBL/GenBank/DDBJ whole genome shotgun (WGS) entry which is preliminary data.</text>
</comment>
<dbReference type="Proteomes" id="UP000489600">
    <property type="component" value="Unassembled WGS sequence"/>
</dbReference>
<evidence type="ECO:0000256" key="2">
    <source>
        <dbReference type="ARBA" id="ARBA00010274"/>
    </source>
</evidence>
<keyword evidence="3" id="KW-0649">Protein kinase inhibitor</keyword>
<dbReference type="InterPro" id="IPR044275">
    <property type="entry name" value="KRP"/>
</dbReference>
<dbReference type="InterPro" id="IPR044898">
    <property type="entry name" value="CDI_dom_sf"/>
</dbReference>
<dbReference type="Pfam" id="PF02234">
    <property type="entry name" value="CDI"/>
    <property type="match status" value="1"/>
</dbReference>
<comment type="similarity">
    <text evidence="2">Belongs to the CDI family. ICK/KRP subfamily.</text>
</comment>
<dbReference type="Gene3D" id="4.10.365.10">
    <property type="entry name" value="p27"/>
    <property type="match status" value="1"/>
</dbReference>
<proteinExistence type="inferred from homology"/>
<comment type="subcellular location">
    <subcellularLocation>
        <location evidence="1">Nucleus</location>
        <location evidence="1">Nucleoplasm</location>
    </subcellularLocation>
</comment>
<protein>
    <recommendedName>
        <fullName evidence="5">Cyclin-dependent kinase inhibitor domain-containing protein</fullName>
    </recommendedName>
</protein>
<evidence type="ECO:0000313" key="7">
    <source>
        <dbReference type="Proteomes" id="UP000489600"/>
    </source>
</evidence>
<accession>A0A565C8F4</accession>
<dbReference type="GO" id="GO:0005654">
    <property type="term" value="C:nucleoplasm"/>
    <property type="evidence" value="ECO:0007669"/>
    <property type="project" value="UniProtKB-SubCell"/>
</dbReference>
<evidence type="ECO:0000259" key="5">
    <source>
        <dbReference type="Pfam" id="PF02234"/>
    </source>
</evidence>
<evidence type="ECO:0000313" key="6">
    <source>
        <dbReference type="EMBL" id="VVB09945.1"/>
    </source>
</evidence>
<evidence type="ECO:0000256" key="3">
    <source>
        <dbReference type="ARBA" id="ARBA00023013"/>
    </source>
</evidence>
<keyword evidence="7" id="KW-1185">Reference proteome</keyword>
<dbReference type="PIRSF" id="PIRSF017811">
    <property type="entry name" value="CDK_inhib_pln"/>
    <property type="match status" value="1"/>
</dbReference>
<dbReference type="OrthoDB" id="9940972at2759"/>
<keyword evidence="4" id="KW-0131">Cell cycle</keyword>
<dbReference type="InterPro" id="IPR003175">
    <property type="entry name" value="CDI_dom"/>
</dbReference>
<evidence type="ECO:0000256" key="4">
    <source>
        <dbReference type="ARBA" id="ARBA00023306"/>
    </source>
</evidence>